<comment type="caution">
    <text evidence="2">The sequence shown here is derived from an EMBL/GenBank/DDBJ whole genome shotgun (WGS) entry which is preliminary data.</text>
</comment>
<protein>
    <submittedName>
        <fullName evidence="2">Resolvase-like protein</fullName>
    </submittedName>
</protein>
<proteinExistence type="predicted"/>
<dbReference type="GO" id="GO:0000150">
    <property type="term" value="F:DNA strand exchange activity"/>
    <property type="evidence" value="ECO:0007669"/>
    <property type="project" value="InterPro"/>
</dbReference>
<evidence type="ECO:0000259" key="1">
    <source>
        <dbReference type="Pfam" id="PF00239"/>
    </source>
</evidence>
<gene>
    <name evidence="2" type="ORF">FHX73_13126</name>
</gene>
<dbReference type="RefSeq" id="WP_145909322.1">
    <property type="nucleotide sequence ID" value="NZ_BAAAMZ010000001.1"/>
</dbReference>
<dbReference type="EMBL" id="VIWT01000003">
    <property type="protein sequence ID" value="TWF90082.1"/>
    <property type="molecule type" value="Genomic_DNA"/>
</dbReference>
<dbReference type="Proteomes" id="UP000317940">
    <property type="component" value="Unassembled WGS sequence"/>
</dbReference>
<dbReference type="SUPFAM" id="SSF53041">
    <property type="entry name" value="Resolvase-like"/>
    <property type="match status" value="1"/>
</dbReference>
<dbReference type="AlphaFoldDB" id="A0A561TSJ8"/>
<dbReference type="Pfam" id="PF00239">
    <property type="entry name" value="Resolvase"/>
    <property type="match status" value="1"/>
</dbReference>
<name>A0A561TSJ8_9ACTN</name>
<keyword evidence="3" id="KW-1185">Reference proteome</keyword>
<reference evidence="2 3" key="1">
    <citation type="submission" date="2019-06" db="EMBL/GenBank/DDBJ databases">
        <title>Sequencing the genomes of 1000 actinobacteria strains.</title>
        <authorList>
            <person name="Klenk H.-P."/>
        </authorList>
    </citation>
    <scope>NUCLEOTIDE SEQUENCE [LARGE SCALE GENOMIC DNA]</scope>
    <source>
        <strain evidence="2 3">DSM 44826</strain>
    </source>
</reference>
<sequence>MDAAAPAIRPTTGPVDPALPPAAYLRCPIGATRARRDQREALEHFAARLGLPAPDFYEDLTASGAEPPHDRPRFQALTRAVQDGSHRLLLVPGPSVLGDCEDRVRDALRRLTSAGCGRILALPAPGQLVRVGRGRRNAGPAYSPARARRLG</sequence>
<dbReference type="InterPro" id="IPR036162">
    <property type="entry name" value="Resolvase-like_N_sf"/>
</dbReference>
<dbReference type="Gene3D" id="3.40.50.1390">
    <property type="entry name" value="Resolvase, N-terminal catalytic domain"/>
    <property type="match status" value="1"/>
</dbReference>
<dbReference type="InterPro" id="IPR006119">
    <property type="entry name" value="Resolv_N"/>
</dbReference>
<organism evidence="2 3">
    <name type="scientific">Kitasatospora viridis</name>
    <dbReference type="NCBI Taxonomy" id="281105"/>
    <lineage>
        <taxon>Bacteria</taxon>
        <taxon>Bacillati</taxon>
        <taxon>Actinomycetota</taxon>
        <taxon>Actinomycetes</taxon>
        <taxon>Kitasatosporales</taxon>
        <taxon>Streptomycetaceae</taxon>
        <taxon>Kitasatospora</taxon>
    </lineage>
</organism>
<dbReference type="GO" id="GO:0003677">
    <property type="term" value="F:DNA binding"/>
    <property type="evidence" value="ECO:0007669"/>
    <property type="project" value="InterPro"/>
</dbReference>
<evidence type="ECO:0000313" key="2">
    <source>
        <dbReference type="EMBL" id="TWF90082.1"/>
    </source>
</evidence>
<evidence type="ECO:0000313" key="3">
    <source>
        <dbReference type="Proteomes" id="UP000317940"/>
    </source>
</evidence>
<accession>A0A561TSJ8</accession>
<feature type="domain" description="Resolvase/invertase-type recombinase catalytic" evidence="1">
    <location>
        <begin position="23"/>
        <end position="108"/>
    </location>
</feature>